<organism evidence="1 2">
    <name type="scientific">Puccinia striiformis f. sp. tritici PST-78</name>
    <dbReference type="NCBI Taxonomy" id="1165861"/>
    <lineage>
        <taxon>Eukaryota</taxon>
        <taxon>Fungi</taxon>
        <taxon>Dikarya</taxon>
        <taxon>Basidiomycota</taxon>
        <taxon>Pucciniomycotina</taxon>
        <taxon>Pucciniomycetes</taxon>
        <taxon>Pucciniales</taxon>
        <taxon>Pucciniaceae</taxon>
        <taxon>Puccinia</taxon>
    </lineage>
</organism>
<reference evidence="2" key="1">
    <citation type="submission" date="2014-03" db="EMBL/GenBank/DDBJ databases">
        <title>The Genome Sequence of Puccinia striiformis f. sp. tritici PST-78.</title>
        <authorList>
            <consortium name="The Broad Institute Genome Sequencing Platform"/>
            <person name="Cuomo C."/>
            <person name="Hulbert S."/>
            <person name="Chen X."/>
            <person name="Walker B."/>
            <person name="Young S.K."/>
            <person name="Zeng Q."/>
            <person name="Gargeya S."/>
            <person name="Fitzgerald M."/>
            <person name="Haas B."/>
            <person name="Abouelleil A."/>
            <person name="Alvarado L."/>
            <person name="Arachchi H.M."/>
            <person name="Berlin A.M."/>
            <person name="Chapman S.B."/>
            <person name="Goldberg J."/>
            <person name="Griggs A."/>
            <person name="Gujja S."/>
            <person name="Hansen M."/>
            <person name="Howarth C."/>
            <person name="Imamovic A."/>
            <person name="Larimer J."/>
            <person name="McCowan C."/>
            <person name="Montmayeur A."/>
            <person name="Murphy C."/>
            <person name="Neiman D."/>
            <person name="Pearson M."/>
            <person name="Priest M."/>
            <person name="Roberts A."/>
            <person name="Saif S."/>
            <person name="Shea T."/>
            <person name="Sisk P."/>
            <person name="Sykes S."/>
            <person name="Wortman J."/>
            <person name="Nusbaum C."/>
            <person name="Birren B."/>
        </authorList>
    </citation>
    <scope>NUCLEOTIDE SEQUENCE [LARGE SCALE GENOMIC DNA]</scope>
    <source>
        <strain evidence="2">race PST-78</strain>
    </source>
</reference>
<proteinExistence type="predicted"/>
<comment type="caution">
    <text evidence="1">The sequence shown here is derived from an EMBL/GenBank/DDBJ whole genome shotgun (WGS) entry which is preliminary data.</text>
</comment>
<gene>
    <name evidence="1" type="ORF">PSTG_18640</name>
</gene>
<sequence length="49" mass="5304">FPRDQTGAPGTPVPRAYRITATPTVSAAHGLQHTTNTRNYLQLLDRGQG</sequence>
<keyword evidence="2" id="KW-1185">Reference proteome</keyword>
<evidence type="ECO:0000313" key="1">
    <source>
        <dbReference type="EMBL" id="KNE87966.1"/>
    </source>
</evidence>
<dbReference type="EMBL" id="AJIL01003529">
    <property type="protein sequence ID" value="KNE87966.1"/>
    <property type="molecule type" value="Genomic_DNA"/>
</dbReference>
<evidence type="ECO:0000313" key="2">
    <source>
        <dbReference type="Proteomes" id="UP000054564"/>
    </source>
</evidence>
<accession>A0A0L0ULW4</accession>
<name>A0A0L0ULW4_9BASI</name>
<dbReference type="AlphaFoldDB" id="A0A0L0ULW4"/>
<protein>
    <submittedName>
        <fullName evidence="1">Uncharacterized protein</fullName>
    </submittedName>
</protein>
<feature type="non-terminal residue" evidence="1">
    <location>
        <position position="1"/>
    </location>
</feature>
<dbReference type="Proteomes" id="UP000054564">
    <property type="component" value="Unassembled WGS sequence"/>
</dbReference>